<proteinExistence type="predicted"/>
<gene>
    <name evidence="1" type="ORF">IL334_000998</name>
</gene>
<reference evidence="1 2" key="1">
    <citation type="submission" date="2024-01" db="EMBL/GenBank/DDBJ databases">
        <title>Comparative genomics of Cryptococcus and Kwoniella reveals pathogenesis evolution and contrasting modes of karyotype evolution via chromosome fusion or intercentromeric recombination.</title>
        <authorList>
            <person name="Coelho M.A."/>
            <person name="David-Palma M."/>
            <person name="Shea T."/>
            <person name="Bowers K."/>
            <person name="McGinley-Smith S."/>
            <person name="Mohammad A.W."/>
            <person name="Gnirke A."/>
            <person name="Yurkov A.M."/>
            <person name="Nowrousian M."/>
            <person name="Sun S."/>
            <person name="Cuomo C.A."/>
            <person name="Heitman J."/>
        </authorList>
    </citation>
    <scope>NUCLEOTIDE SEQUENCE [LARGE SCALE GENOMIC DNA]</scope>
    <source>
        <strain evidence="1">CBS 11374</strain>
    </source>
</reference>
<accession>A0ABZ1CS97</accession>
<protein>
    <recommendedName>
        <fullName evidence="3">WSC domain-containing protein</fullName>
    </recommendedName>
</protein>
<dbReference type="Proteomes" id="UP001329825">
    <property type="component" value="Chromosome 1"/>
</dbReference>
<dbReference type="RefSeq" id="XP_062788810.1">
    <property type="nucleotide sequence ID" value="XM_062932759.1"/>
</dbReference>
<evidence type="ECO:0000313" key="1">
    <source>
        <dbReference type="EMBL" id="WRT64070.1"/>
    </source>
</evidence>
<dbReference type="GeneID" id="87953129"/>
<organism evidence="1 2">
    <name type="scientific">Kwoniella shivajii</name>
    <dbReference type="NCBI Taxonomy" id="564305"/>
    <lineage>
        <taxon>Eukaryota</taxon>
        <taxon>Fungi</taxon>
        <taxon>Dikarya</taxon>
        <taxon>Basidiomycota</taxon>
        <taxon>Agaricomycotina</taxon>
        <taxon>Tremellomycetes</taxon>
        <taxon>Tremellales</taxon>
        <taxon>Cryptococcaceae</taxon>
        <taxon>Kwoniella</taxon>
    </lineage>
</organism>
<evidence type="ECO:0000313" key="2">
    <source>
        <dbReference type="Proteomes" id="UP001329825"/>
    </source>
</evidence>
<keyword evidence="2" id="KW-1185">Reference proteome</keyword>
<sequence length="83" mass="9279">MASQYHFDRCYDTVSCATSRKKKVNSIEQCLDYCHGPGSDYDAWVVSLVPGKDKYTCKCFASNAPGEGNHHCGPADAFRFYKT</sequence>
<evidence type="ECO:0008006" key="3">
    <source>
        <dbReference type="Google" id="ProtNLM"/>
    </source>
</evidence>
<dbReference type="EMBL" id="CP141881">
    <property type="protein sequence ID" value="WRT64070.1"/>
    <property type="molecule type" value="Genomic_DNA"/>
</dbReference>
<name>A0ABZ1CS97_9TREE</name>